<feature type="non-terminal residue" evidence="1">
    <location>
        <position position="40"/>
    </location>
</feature>
<dbReference type="EMBL" id="BARU01003954">
    <property type="protein sequence ID" value="GAH29237.1"/>
    <property type="molecule type" value="Genomic_DNA"/>
</dbReference>
<sequence>MQETTDTRGIVSLYLPTIGSGGGSLSALSFDKQYYYAITG</sequence>
<name>X1E9F5_9ZZZZ</name>
<evidence type="ECO:0000313" key="1">
    <source>
        <dbReference type="EMBL" id="GAH29237.1"/>
    </source>
</evidence>
<organism evidence="1">
    <name type="scientific">marine sediment metagenome</name>
    <dbReference type="NCBI Taxonomy" id="412755"/>
    <lineage>
        <taxon>unclassified sequences</taxon>
        <taxon>metagenomes</taxon>
        <taxon>ecological metagenomes</taxon>
    </lineage>
</organism>
<dbReference type="AlphaFoldDB" id="X1E9F5"/>
<proteinExistence type="predicted"/>
<reference evidence="1" key="1">
    <citation type="journal article" date="2014" name="Front. Microbiol.">
        <title>High frequency of phylogenetically diverse reductive dehalogenase-homologous genes in deep subseafloor sedimentary metagenomes.</title>
        <authorList>
            <person name="Kawai M."/>
            <person name="Futagami T."/>
            <person name="Toyoda A."/>
            <person name="Takaki Y."/>
            <person name="Nishi S."/>
            <person name="Hori S."/>
            <person name="Arai W."/>
            <person name="Tsubouchi T."/>
            <person name="Morono Y."/>
            <person name="Uchiyama I."/>
            <person name="Ito T."/>
            <person name="Fujiyama A."/>
            <person name="Inagaki F."/>
            <person name="Takami H."/>
        </authorList>
    </citation>
    <scope>NUCLEOTIDE SEQUENCE</scope>
    <source>
        <strain evidence="1">Expedition CK06-06</strain>
    </source>
</reference>
<gene>
    <name evidence="1" type="ORF">S03H2_08215</name>
</gene>
<comment type="caution">
    <text evidence="1">The sequence shown here is derived from an EMBL/GenBank/DDBJ whole genome shotgun (WGS) entry which is preliminary data.</text>
</comment>
<protein>
    <submittedName>
        <fullName evidence="1">Uncharacterized protein</fullName>
    </submittedName>
</protein>
<accession>X1E9F5</accession>